<name>A0A7N0TJF7_KALFE</name>
<reference evidence="2" key="1">
    <citation type="submission" date="2021-01" db="UniProtKB">
        <authorList>
            <consortium name="EnsemblPlants"/>
        </authorList>
    </citation>
    <scope>IDENTIFICATION</scope>
</reference>
<keyword evidence="3" id="KW-1185">Reference proteome</keyword>
<organism evidence="2 3">
    <name type="scientific">Kalanchoe fedtschenkoi</name>
    <name type="common">Lavender scallops</name>
    <name type="synonym">South American air plant</name>
    <dbReference type="NCBI Taxonomy" id="63787"/>
    <lineage>
        <taxon>Eukaryota</taxon>
        <taxon>Viridiplantae</taxon>
        <taxon>Streptophyta</taxon>
        <taxon>Embryophyta</taxon>
        <taxon>Tracheophyta</taxon>
        <taxon>Spermatophyta</taxon>
        <taxon>Magnoliopsida</taxon>
        <taxon>eudicotyledons</taxon>
        <taxon>Gunneridae</taxon>
        <taxon>Pentapetalae</taxon>
        <taxon>Saxifragales</taxon>
        <taxon>Crassulaceae</taxon>
        <taxon>Kalanchoe</taxon>
    </lineage>
</organism>
<dbReference type="CDD" id="cd22160">
    <property type="entry name" value="F-box_AtFBL13-like"/>
    <property type="match status" value="1"/>
</dbReference>
<sequence length="487" mass="55737">MEHRRRLKTAATVSTTTLNDLPEDILRHIISFLPTTLDAVKTTLISQKWRGLWRSLTSLNFNIDTFPTHNSFIDQILRFGSFVTQTLRLRHPSAPLRSFVIRYAYVSHRYAEFVDFWIRYAVSHGASFLDVDLNKENYLAVVAGDLEEEEDGNDCGAVVADEDYDSDGDENHELWYDFDFGVLGSSCVTNLKLRESKLLLPDMTTLDIGLQFGSIRSLLLDKVYMTDQVVSDLMSCCVNLEALELSRIHGIEDVKLRSFTLTELSLKHWDLGKSVEILAPKLSLLVMAAFEAEEYIFTDVSGLVEARITSIYYEDWSKVVRLLTQVQHLVVQNSWFELLLSEKLLSDSFRFPNLKVLQLRTGYSKCEILGLGALLECCPNLETLSLLTLTNWFEEEHIPKELLQRPKHFSLPCLKQVLVHNYMDTEEEQQVVALLKEQGAILQDVILSRGDESEVPRKSIKQPFGQLDYLIADMLESIFDKSSFRNS</sequence>
<dbReference type="SUPFAM" id="SSF81383">
    <property type="entry name" value="F-box domain"/>
    <property type="match status" value="1"/>
</dbReference>
<feature type="domain" description="F-box" evidence="1">
    <location>
        <begin position="15"/>
        <end position="63"/>
    </location>
</feature>
<dbReference type="Gramene" id="Kaladp0039s0019.1.v1.1">
    <property type="protein sequence ID" value="Kaladp0039s0019.1.v1.1"/>
    <property type="gene ID" value="Kaladp0039s0019.v1.1"/>
</dbReference>
<dbReference type="PANTHER" id="PTHR34145">
    <property type="entry name" value="OS02G0105600 PROTEIN"/>
    <property type="match status" value="1"/>
</dbReference>
<dbReference type="InterPro" id="IPR036047">
    <property type="entry name" value="F-box-like_dom_sf"/>
</dbReference>
<accession>A0A7N0TJF7</accession>
<dbReference type="SUPFAM" id="SSF52047">
    <property type="entry name" value="RNI-like"/>
    <property type="match status" value="1"/>
</dbReference>
<evidence type="ECO:0000259" key="1">
    <source>
        <dbReference type="PROSITE" id="PS50181"/>
    </source>
</evidence>
<dbReference type="Proteomes" id="UP000594263">
    <property type="component" value="Unplaced"/>
</dbReference>
<dbReference type="InterPro" id="IPR053772">
    <property type="entry name" value="At1g61320/At1g61330-like"/>
</dbReference>
<dbReference type="PANTHER" id="PTHR34145:SF28">
    <property type="entry name" value="F-BOX DOMAIN-CONTAINING PROTEIN"/>
    <property type="match status" value="1"/>
</dbReference>
<dbReference type="Pfam" id="PF23622">
    <property type="entry name" value="LRR_At1g61320_AtMIF1"/>
    <property type="match status" value="1"/>
</dbReference>
<protein>
    <recommendedName>
        <fullName evidence="1">F-box domain-containing protein</fullName>
    </recommendedName>
</protein>
<dbReference type="Gene3D" id="3.80.10.10">
    <property type="entry name" value="Ribonuclease Inhibitor"/>
    <property type="match status" value="1"/>
</dbReference>
<dbReference type="InterPro" id="IPR053781">
    <property type="entry name" value="F-box_AtFBL13-like"/>
</dbReference>
<evidence type="ECO:0000313" key="2">
    <source>
        <dbReference type="EnsemblPlants" id="Kaladp0039s0019.1.v1.1"/>
    </source>
</evidence>
<dbReference type="SMART" id="SM00256">
    <property type="entry name" value="FBOX"/>
    <property type="match status" value="1"/>
</dbReference>
<dbReference type="InterPro" id="IPR001810">
    <property type="entry name" value="F-box_dom"/>
</dbReference>
<dbReference type="Pfam" id="PF00646">
    <property type="entry name" value="F-box"/>
    <property type="match status" value="1"/>
</dbReference>
<dbReference type="AlphaFoldDB" id="A0A7N0TJF7"/>
<dbReference type="EnsemblPlants" id="Kaladp0039s0019.1.v1.1">
    <property type="protein sequence ID" value="Kaladp0039s0019.1.v1.1"/>
    <property type="gene ID" value="Kaladp0039s0019.v1.1"/>
</dbReference>
<dbReference type="InterPro" id="IPR032675">
    <property type="entry name" value="LRR_dom_sf"/>
</dbReference>
<dbReference type="InterPro" id="IPR055357">
    <property type="entry name" value="LRR_At1g61320_AtMIF1"/>
</dbReference>
<proteinExistence type="predicted"/>
<dbReference type="OMA" id="HKYDFPF"/>
<evidence type="ECO:0000313" key="3">
    <source>
        <dbReference type="Proteomes" id="UP000594263"/>
    </source>
</evidence>
<dbReference type="PROSITE" id="PS50181">
    <property type="entry name" value="FBOX"/>
    <property type="match status" value="1"/>
</dbReference>